<dbReference type="AlphaFoldDB" id="K6WZ80"/>
<organism evidence="2 3">
    <name type="scientific">Gordonia namibiensis NBRC 108229</name>
    <dbReference type="NCBI Taxonomy" id="1208314"/>
    <lineage>
        <taxon>Bacteria</taxon>
        <taxon>Bacillati</taxon>
        <taxon>Actinomycetota</taxon>
        <taxon>Actinomycetes</taxon>
        <taxon>Mycobacteriales</taxon>
        <taxon>Gordoniaceae</taxon>
        <taxon>Gordonia</taxon>
    </lineage>
</organism>
<protein>
    <submittedName>
        <fullName evidence="2">Uncharacterized protein</fullName>
    </submittedName>
</protein>
<evidence type="ECO:0000313" key="3">
    <source>
        <dbReference type="Proteomes" id="UP000035058"/>
    </source>
</evidence>
<evidence type="ECO:0000256" key="1">
    <source>
        <dbReference type="SAM" id="Phobius"/>
    </source>
</evidence>
<keyword evidence="1" id="KW-0472">Membrane</keyword>
<keyword evidence="3" id="KW-1185">Reference proteome</keyword>
<comment type="caution">
    <text evidence="2">The sequence shown here is derived from an EMBL/GenBank/DDBJ whole genome shotgun (WGS) entry which is preliminary data.</text>
</comment>
<accession>K6WZ80</accession>
<name>K6WZ80_9ACTN</name>
<evidence type="ECO:0000313" key="2">
    <source>
        <dbReference type="EMBL" id="GAB99121.1"/>
    </source>
</evidence>
<feature type="transmembrane region" description="Helical" evidence="1">
    <location>
        <begin position="21"/>
        <end position="39"/>
    </location>
</feature>
<feature type="transmembrane region" description="Helical" evidence="1">
    <location>
        <begin position="153"/>
        <end position="174"/>
    </location>
</feature>
<keyword evidence="1" id="KW-0812">Transmembrane</keyword>
<feature type="transmembrane region" description="Helical" evidence="1">
    <location>
        <begin position="80"/>
        <end position="99"/>
    </location>
</feature>
<feature type="transmembrane region" description="Helical" evidence="1">
    <location>
        <begin position="106"/>
        <end position="126"/>
    </location>
</feature>
<dbReference type="Proteomes" id="UP000035058">
    <property type="component" value="Unassembled WGS sequence"/>
</dbReference>
<keyword evidence="1" id="KW-1133">Transmembrane helix</keyword>
<reference evidence="2 3" key="1">
    <citation type="submission" date="2012-08" db="EMBL/GenBank/DDBJ databases">
        <title>Whole genome shotgun sequence of Gordonia namibiensis NBRC 108229.</title>
        <authorList>
            <person name="Isaki-Nakamura S."/>
            <person name="Hosoyama A."/>
            <person name="Tsuchikane K."/>
            <person name="Katsumata H."/>
            <person name="Baba S."/>
            <person name="Yamazaki S."/>
            <person name="Fujita N."/>
        </authorList>
    </citation>
    <scope>NUCLEOTIDE SEQUENCE [LARGE SCALE GENOMIC DNA]</scope>
    <source>
        <strain evidence="2 3">NBRC 108229</strain>
    </source>
</reference>
<proteinExistence type="predicted"/>
<gene>
    <name evidence="2" type="ORF">GONAM_07_00420</name>
</gene>
<dbReference type="EMBL" id="BAHE01000007">
    <property type="protein sequence ID" value="GAB99121.1"/>
    <property type="molecule type" value="Genomic_DNA"/>
</dbReference>
<sequence length="194" mass="20235">MNGNLVGMTTEPGIVDRLRTFVWPAALVGGLLLVLFAQVEWGSTDEGVQPSITGLGRVTVPGASDEDVAFFFEDNTDRPGLSVVILGAVIALVAALAWWHERLRPAAIGVIGLAAVVALVVGLRTLSDPATHLFSDRVGEALDLELPTMQPGYGLLGTVVVAVLLLVVVGFAVATSVWPGRSVGPVVSRNDESS</sequence>